<feature type="binding site" evidence="6">
    <location>
        <position position="275"/>
    </location>
    <ligand>
        <name>a divalent metal cation</name>
        <dbReference type="ChEBI" id="CHEBI:60240"/>
        <label>2</label>
        <note>catalytic</note>
    </ligand>
</feature>
<feature type="binding site" evidence="6">
    <location>
        <position position="117"/>
    </location>
    <ligand>
        <name>substrate</name>
    </ligand>
</feature>
<name>A0A3R6CUB5_9FIRM</name>
<dbReference type="GeneID" id="92832436"/>
<dbReference type="RefSeq" id="WP_004853934.1">
    <property type="nucleotide sequence ID" value="NZ_CP102278.1"/>
</dbReference>
<keyword evidence="4 6" id="KW-0479">Metal-binding</keyword>
<evidence type="ECO:0000259" key="8">
    <source>
        <dbReference type="Pfam" id="PF00557"/>
    </source>
</evidence>
<organism evidence="9 10">
    <name type="scientific">Coprococcus eutactus</name>
    <dbReference type="NCBI Taxonomy" id="33043"/>
    <lineage>
        <taxon>Bacteria</taxon>
        <taxon>Bacillati</taxon>
        <taxon>Bacillota</taxon>
        <taxon>Clostridia</taxon>
        <taxon>Lachnospirales</taxon>
        <taxon>Lachnospiraceae</taxon>
        <taxon>Coprococcus</taxon>
    </lineage>
</organism>
<dbReference type="InterPro" id="IPR001714">
    <property type="entry name" value="Pept_M24_MAP"/>
</dbReference>
<accession>A0A3R6CUB5</accession>
<comment type="subunit">
    <text evidence="6">Monomer.</text>
</comment>
<dbReference type="InterPro" id="IPR002467">
    <property type="entry name" value="Pept_M24A_MAP1"/>
</dbReference>
<comment type="caution">
    <text evidence="9">The sequence shown here is derived from an EMBL/GenBank/DDBJ whole genome shotgun (WGS) entry which is preliminary data.</text>
</comment>
<keyword evidence="5 6" id="KW-0378">Hydrolase</keyword>
<keyword evidence="2 6" id="KW-0031">Aminopeptidase</keyword>
<dbReference type="SUPFAM" id="SSF103642">
    <property type="entry name" value="Sec-C motif"/>
    <property type="match status" value="1"/>
</dbReference>
<feature type="binding site" evidence="6">
    <location>
        <position position="217"/>
    </location>
    <ligand>
        <name>substrate</name>
    </ligand>
</feature>
<comment type="catalytic activity">
    <reaction evidence="6 7">
        <text>Release of N-terminal amino acids, preferentially methionine, from peptides and arylamides.</text>
        <dbReference type="EC" id="3.4.11.18"/>
    </reaction>
</comment>
<dbReference type="AlphaFoldDB" id="A0A3R6CUB5"/>
<evidence type="ECO:0000256" key="1">
    <source>
        <dbReference type="ARBA" id="ARBA00002521"/>
    </source>
</evidence>
<dbReference type="HAMAP" id="MF_01974">
    <property type="entry name" value="MetAP_1"/>
    <property type="match status" value="1"/>
</dbReference>
<feature type="binding site" evidence="6">
    <location>
        <position position="135"/>
    </location>
    <ligand>
        <name>a divalent metal cation</name>
        <dbReference type="ChEBI" id="CHEBI:60240"/>
        <label>1</label>
    </ligand>
</feature>
<dbReference type="Pfam" id="PF02810">
    <property type="entry name" value="SEC-C"/>
    <property type="match status" value="1"/>
</dbReference>
<dbReference type="GO" id="GO:0004239">
    <property type="term" value="F:initiator methionyl aminopeptidase activity"/>
    <property type="evidence" value="ECO:0007669"/>
    <property type="project" value="UniProtKB-UniRule"/>
</dbReference>
<dbReference type="CDD" id="cd01086">
    <property type="entry name" value="MetAP1"/>
    <property type="match status" value="1"/>
</dbReference>
<dbReference type="PRINTS" id="PR00599">
    <property type="entry name" value="MAPEPTIDASE"/>
</dbReference>
<feature type="binding site" evidence="6">
    <location>
        <position position="275"/>
    </location>
    <ligand>
        <name>a divalent metal cation</name>
        <dbReference type="ChEBI" id="CHEBI:60240"/>
        <label>1</label>
    </ligand>
</feature>
<dbReference type="Proteomes" id="UP000283295">
    <property type="component" value="Unassembled WGS sequence"/>
</dbReference>
<dbReference type="NCBIfam" id="NF008970">
    <property type="entry name" value="PRK12318.1"/>
    <property type="match status" value="1"/>
</dbReference>
<dbReference type="Gene3D" id="3.10.450.50">
    <property type="match status" value="1"/>
</dbReference>
<dbReference type="InterPro" id="IPR004027">
    <property type="entry name" value="SEC_C_motif"/>
</dbReference>
<dbReference type="InterPro" id="IPR036005">
    <property type="entry name" value="Creatinase/aminopeptidase-like"/>
</dbReference>
<dbReference type="EMBL" id="QRVK01000016">
    <property type="protein sequence ID" value="RGS42773.1"/>
    <property type="molecule type" value="Genomic_DNA"/>
</dbReference>
<dbReference type="GO" id="GO:0006508">
    <property type="term" value="P:proteolysis"/>
    <property type="evidence" value="ECO:0007669"/>
    <property type="project" value="UniProtKB-KW"/>
</dbReference>
<dbReference type="GO" id="GO:0046872">
    <property type="term" value="F:metal ion binding"/>
    <property type="evidence" value="ECO:0007669"/>
    <property type="project" value="UniProtKB-UniRule"/>
</dbReference>
<feature type="binding site" evidence="6">
    <location>
        <position position="243"/>
    </location>
    <ligand>
        <name>a divalent metal cation</name>
        <dbReference type="ChEBI" id="CHEBI:60240"/>
        <label>2</label>
        <note>catalytic</note>
    </ligand>
</feature>
<comment type="function">
    <text evidence="1 6">Removes the N-terminal methionine from nascent proteins. The N-terminal methionine is often cleaved when the second residue in the primary sequence is small and uncharged (Met-Ala-, Cys, Gly, Pro, Ser, Thr, or Val). Requires deformylation of the N(alpha)-formylated initiator methionine before it can be hydrolyzed.</text>
</comment>
<feature type="domain" description="Peptidase M24" evidence="8">
    <location>
        <begin position="51"/>
        <end position="282"/>
    </location>
</feature>
<feature type="binding site" evidence="6">
    <location>
        <position position="146"/>
    </location>
    <ligand>
        <name>a divalent metal cation</name>
        <dbReference type="ChEBI" id="CHEBI:60240"/>
        <label>2</label>
        <note>catalytic</note>
    </ligand>
</feature>
<dbReference type="GO" id="GO:0070006">
    <property type="term" value="F:metalloaminopeptidase activity"/>
    <property type="evidence" value="ECO:0007669"/>
    <property type="project" value="UniProtKB-UniRule"/>
</dbReference>
<dbReference type="Pfam" id="PF00557">
    <property type="entry name" value="Peptidase_M24"/>
    <property type="match status" value="1"/>
</dbReference>
<comment type="cofactor">
    <cofactor evidence="6">
        <name>Co(2+)</name>
        <dbReference type="ChEBI" id="CHEBI:48828"/>
    </cofactor>
    <cofactor evidence="6">
        <name>Zn(2+)</name>
        <dbReference type="ChEBI" id="CHEBI:29105"/>
    </cofactor>
    <cofactor evidence="6">
        <name>Mn(2+)</name>
        <dbReference type="ChEBI" id="CHEBI:29035"/>
    </cofactor>
    <cofactor evidence="6">
        <name>Fe(2+)</name>
        <dbReference type="ChEBI" id="CHEBI:29033"/>
    </cofactor>
    <text evidence="6">Binds 2 divalent metal cations per subunit. Has a high-affinity and a low affinity metal-binding site. The true nature of the physiological cofactor is under debate. The enzyme is active with cobalt, zinc, manganese or divalent iron ions. Most likely, methionine aminopeptidases function as mononuclear Fe(2+)-metalloproteases under physiological conditions, and the catalytically relevant metal-binding site has been assigned to the histidine-containing high-affinity site.</text>
</comment>
<protein>
    <recommendedName>
        <fullName evidence="6 7">Methionine aminopeptidase</fullName>
        <shortName evidence="6">MAP</shortName>
        <shortName evidence="6">MetAP</shortName>
        <ecNumber evidence="6 7">3.4.11.18</ecNumber>
    </recommendedName>
    <alternativeName>
        <fullName evidence="6">Peptidase M</fullName>
    </alternativeName>
</protein>
<evidence type="ECO:0000256" key="7">
    <source>
        <dbReference type="RuleBase" id="RU003653"/>
    </source>
</evidence>
<comment type="similarity">
    <text evidence="6">Belongs to the peptidase M24A family. Methionine aminopeptidase type 1 subfamily.</text>
</comment>
<keyword evidence="3 6" id="KW-0645">Protease</keyword>
<dbReference type="SUPFAM" id="SSF55920">
    <property type="entry name" value="Creatinase/aminopeptidase"/>
    <property type="match status" value="1"/>
</dbReference>
<feature type="binding site" evidence="6">
    <location>
        <position position="146"/>
    </location>
    <ligand>
        <name>a divalent metal cation</name>
        <dbReference type="ChEBI" id="CHEBI:60240"/>
        <label>1</label>
    </ligand>
</feature>
<evidence type="ECO:0000256" key="2">
    <source>
        <dbReference type="ARBA" id="ARBA00022438"/>
    </source>
</evidence>
<evidence type="ECO:0000256" key="3">
    <source>
        <dbReference type="ARBA" id="ARBA00022670"/>
    </source>
</evidence>
<dbReference type="Gene3D" id="3.90.230.10">
    <property type="entry name" value="Creatinase/methionine aminopeptidase superfamily"/>
    <property type="match status" value="1"/>
</dbReference>
<dbReference type="OrthoDB" id="9802055at2"/>
<evidence type="ECO:0000313" key="10">
    <source>
        <dbReference type="Proteomes" id="UP000283295"/>
    </source>
</evidence>
<sequence>MKLGRNDMCWCGSGKKYKACHLALDEKLEDMKNRGFKIPTHKMIKNSEQIEGIRIASKINTDVLDYITPFVKIGVSTRELDDLIYNYTKSINAIPACLGYEGYPKSVCISVNDVVCHGIPSDDIILQDGDIVNIDCTTEYNGYFGDSSRMFMLGDVDPAWKKLVEDTKRALDIGVEVCGKPYVTIGDIGYAINKFAQEQGYSVVREIGGHGVGLAIHEDPYVCHIGQPGKDYVLAPGMVFTIEPMINLGGPDVYQDADDGWTIYTEDGSPSAQWEYTLVMTDHGVEILAH</sequence>
<gene>
    <name evidence="6" type="primary">map</name>
    <name evidence="9" type="ORF">DWX94_07805</name>
</gene>
<dbReference type="InterPro" id="IPR000994">
    <property type="entry name" value="Pept_M24"/>
</dbReference>
<feature type="binding site" evidence="6">
    <location>
        <position position="210"/>
    </location>
    <ligand>
        <name>a divalent metal cation</name>
        <dbReference type="ChEBI" id="CHEBI:60240"/>
        <label>2</label>
        <note>catalytic</note>
    </ligand>
</feature>
<dbReference type="PANTHER" id="PTHR43330">
    <property type="entry name" value="METHIONINE AMINOPEPTIDASE"/>
    <property type="match status" value="1"/>
</dbReference>
<proteinExistence type="inferred from homology"/>
<dbReference type="PANTHER" id="PTHR43330:SF8">
    <property type="entry name" value="METHIONINE AMINOPEPTIDASE 1D, MITOCHONDRIAL"/>
    <property type="match status" value="1"/>
</dbReference>
<evidence type="ECO:0000313" key="9">
    <source>
        <dbReference type="EMBL" id="RGS42773.1"/>
    </source>
</evidence>
<reference evidence="9 10" key="1">
    <citation type="submission" date="2018-08" db="EMBL/GenBank/DDBJ databases">
        <title>A genome reference for cultivated species of the human gut microbiota.</title>
        <authorList>
            <person name="Zou Y."/>
            <person name="Xue W."/>
            <person name="Luo G."/>
        </authorList>
    </citation>
    <scope>NUCLEOTIDE SEQUENCE [LARGE SCALE GENOMIC DNA]</scope>
    <source>
        <strain evidence="9 10">AF22-21</strain>
    </source>
</reference>
<evidence type="ECO:0000256" key="5">
    <source>
        <dbReference type="ARBA" id="ARBA00022801"/>
    </source>
</evidence>
<evidence type="ECO:0000256" key="4">
    <source>
        <dbReference type="ARBA" id="ARBA00022723"/>
    </source>
</evidence>
<dbReference type="NCBIfam" id="TIGR00500">
    <property type="entry name" value="met_pdase_I"/>
    <property type="match status" value="1"/>
</dbReference>
<dbReference type="EC" id="3.4.11.18" evidence="6 7"/>
<evidence type="ECO:0000256" key="6">
    <source>
        <dbReference type="HAMAP-Rule" id="MF_01974"/>
    </source>
</evidence>